<dbReference type="InParanoid" id="A0A2P6N325"/>
<sequence length="78" mass="9272">MEIWLHSNLSIWFIERLRLNQLIDNQYFHSSTIYKQPSHPNTPLSRVLVLPPSAAFYKLVPRPTIRSVLRFHPESPFE</sequence>
<name>A0A2P6N325_9EUKA</name>
<organism evidence="1 2">
    <name type="scientific">Planoprotostelium fungivorum</name>
    <dbReference type="NCBI Taxonomy" id="1890364"/>
    <lineage>
        <taxon>Eukaryota</taxon>
        <taxon>Amoebozoa</taxon>
        <taxon>Evosea</taxon>
        <taxon>Variosea</taxon>
        <taxon>Cavosteliida</taxon>
        <taxon>Cavosteliaceae</taxon>
        <taxon>Planoprotostelium</taxon>
    </lineage>
</organism>
<dbReference type="Proteomes" id="UP000241769">
    <property type="component" value="Unassembled WGS sequence"/>
</dbReference>
<evidence type="ECO:0000313" key="1">
    <source>
        <dbReference type="EMBL" id="PRP78366.1"/>
    </source>
</evidence>
<evidence type="ECO:0000313" key="2">
    <source>
        <dbReference type="Proteomes" id="UP000241769"/>
    </source>
</evidence>
<reference evidence="1 2" key="1">
    <citation type="journal article" date="2018" name="Genome Biol. Evol.">
        <title>Multiple Roots of Fruiting Body Formation in Amoebozoa.</title>
        <authorList>
            <person name="Hillmann F."/>
            <person name="Forbes G."/>
            <person name="Novohradska S."/>
            <person name="Ferling I."/>
            <person name="Riege K."/>
            <person name="Groth M."/>
            <person name="Westermann M."/>
            <person name="Marz M."/>
            <person name="Spaller T."/>
            <person name="Winckler T."/>
            <person name="Schaap P."/>
            <person name="Glockner G."/>
        </authorList>
    </citation>
    <scope>NUCLEOTIDE SEQUENCE [LARGE SCALE GENOMIC DNA]</scope>
    <source>
        <strain evidence="1 2">Jena</strain>
    </source>
</reference>
<dbReference type="AlphaFoldDB" id="A0A2P6N325"/>
<keyword evidence="2" id="KW-1185">Reference proteome</keyword>
<comment type="caution">
    <text evidence="1">The sequence shown here is derived from an EMBL/GenBank/DDBJ whole genome shotgun (WGS) entry which is preliminary data.</text>
</comment>
<dbReference type="EMBL" id="MDYQ01000228">
    <property type="protein sequence ID" value="PRP78366.1"/>
    <property type="molecule type" value="Genomic_DNA"/>
</dbReference>
<protein>
    <submittedName>
        <fullName evidence="1">Uncharacterized protein</fullName>
    </submittedName>
</protein>
<accession>A0A2P6N325</accession>
<proteinExistence type="predicted"/>
<gene>
    <name evidence="1" type="ORF">PROFUN_13761</name>
</gene>